<name>A0A6I3LT86_9FLAO</name>
<gene>
    <name evidence="1" type="ORF">GJV76_13740</name>
</gene>
<proteinExistence type="predicted"/>
<dbReference type="Proteomes" id="UP000438760">
    <property type="component" value="Unassembled WGS sequence"/>
</dbReference>
<accession>A0A6I3LT86</accession>
<dbReference type="RefSeq" id="WP_155093177.1">
    <property type="nucleotide sequence ID" value="NZ_CP102754.1"/>
</dbReference>
<organism evidence="1 2">
    <name type="scientific">Myroides albus</name>
    <dbReference type="NCBI Taxonomy" id="2562892"/>
    <lineage>
        <taxon>Bacteria</taxon>
        <taxon>Pseudomonadati</taxon>
        <taxon>Bacteroidota</taxon>
        <taxon>Flavobacteriia</taxon>
        <taxon>Flavobacteriales</taxon>
        <taxon>Flavobacteriaceae</taxon>
        <taxon>Myroides</taxon>
    </lineage>
</organism>
<keyword evidence="2" id="KW-1185">Reference proteome</keyword>
<evidence type="ECO:0000313" key="2">
    <source>
        <dbReference type="Proteomes" id="UP000438760"/>
    </source>
</evidence>
<dbReference type="EMBL" id="WMJX01000048">
    <property type="protein sequence ID" value="MTG99175.1"/>
    <property type="molecule type" value="Genomic_DNA"/>
</dbReference>
<protein>
    <submittedName>
        <fullName evidence="1">Uncharacterized protein</fullName>
    </submittedName>
</protein>
<sequence>MKKRISLVLIIAVVCIGCKQSKKPTEIYGKVKPEIKKEAFSEGLLTYELSISDSIVDTFIKDKVAQAPTNIKALLDKYKGKPEDKKYIENFFENNPDFLKRYGKLPFIKNTVSIAGYNVNSYREGLTYLYELEMNELQGQGSGFIGRNRSMLSPEQGVNFSIRKEQVEQIDRHFLIVIDENNYTREERETDMKVAGYEVKEVLYQLKEELRHTADLCTPLELTVYTSKGVSALVNSALPVQLPREGYGVLKAEVRFRDSSVDPFYFVIEAKAVVVRELLMGEKSIVNYSKEFTALDESNSNELYKAVFEKYIIEPTMNSK</sequence>
<comment type="caution">
    <text evidence="1">The sequence shown here is derived from an EMBL/GenBank/DDBJ whole genome shotgun (WGS) entry which is preliminary data.</text>
</comment>
<dbReference type="AlphaFoldDB" id="A0A6I3LT86"/>
<evidence type="ECO:0000313" key="1">
    <source>
        <dbReference type="EMBL" id="MTG99175.1"/>
    </source>
</evidence>
<reference evidence="1 2" key="1">
    <citation type="submission" date="2019-11" db="EMBL/GenBank/DDBJ databases">
        <title>Genome of Strain BIT-d1.</title>
        <authorList>
            <person name="Yang Y."/>
        </authorList>
    </citation>
    <scope>NUCLEOTIDE SEQUENCE [LARGE SCALE GENOMIC DNA]</scope>
    <source>
        <strain evidence="1 2">BIT-d1</strain>
    </source>
</reference>
<dbReference type="OrthoDB" id="1441682at2"/>